<accession>A0A017RTV0</accession>
<comment type="caution">
    <text evidence="2">The sequence shown here is derived from an EMBL/GenBank/DDBJ whole genome shotgun (WGS) entry which is preliminary data.</text>
</comment>
<evidence type="ECO:0000256" key="1">
    <source>
        <dbReference type="SAM" id="Phobius"/>
    </source>
</evidence>
<gene>
    <name evidence="2" type="ORF">Q428_10030</name>
</gene>
<dbReference type="STRING" id="1403537.Q428_10030"/>
<dbReference type="RefSeq" id="WP_035380391.1">
    <property type="nucleotide sequence ID" value="NZ_AZQP01000030.1"/>
</dbReference>
<name>A0A017RTV0_9CLOT</name>
<dbReference type="Proteomes" id="UP000019681">
    <property type="component" value="Unassembled WGS sequence"/>
</dbReference>
<keyword evidence="3" id="KW-1185">Reference proteome</keyword>
<feature type="transmembrane region" description="Helical" evidence="1">
    <location>
        <begin position="72"/>
        <end position="94"/>
    </location>
</feature>
<keyword evidence="1" id="KW-0472">Membrane</keyword>
<dbReference type="EMBL" id="AZQP01000030">
    <property type="protein sequence ID" value="EYE88072.1"/>
    <property type="molecule type" value="Genomic_DNA"/>
</dbReference>
<dbReference type="Pfam" id="PF07441">
    <property type="entry name" value="BofA"/>
    <property type="match status" value="1"/>
</dbReference>
<keyword evidence="1" id="KW-0812">Transmembrane</keyword>
<dbReference type="AlphaFoldDB" id="A0A017RTV0"/>
<feature type="transmembrane region" description="Helical" evidence="1">
    <location>
        <begin position="6"/>
        <end position="27"/>
    </location>
</feature>
<organism evidence="2 3">
    <name type="scientific">Fervidicella metallireducens AeB</name>
    <dbReference type="NCBI Taxonomy" id="1403537"/>
    <lineage>
        <taxon>Bacteria</taxon>
        <taxon>Bacillati</taxon>
        <taxon>Bacillota</taxon>
        <taxon>Clostridia</taxon>
        <taxon>Eubacteriales</taxon>
        <taxon>Clostridiaceae</taxon>
        <taxon>Fervidicella</taxon>
    </lineage>
</organism>
<proteinExistence type="predicted"/>
<reference evidence="2 3" key="1">
    <citation type="journal article" date="2014" name="Genome Announc.">
        <title>Draft Genome Sequence of Fervidicella metallireducens Strain AeBT, an Iron-Reducing Thermoanaerobe from the Great Artesian Basin.</title>
        <authorList>
            <person name="Patel B.K."/>
        </authorList>
    </citation>
    <scope>NUCLEOTIDE SEQUENCE [LARGE SCALE GENOMIC DNA]</scope>
    <source>
        <strain evidence="2 3">AeB</strain>
    </source>
</reference>
<feature type="transmembrane region" description="Helical" evidence="1">
    <location>
        <begin position="39"/>
        <end position="60"/>
    </location>
</feature>
<keyword evidence="1" id="KW-1133">Transmembrane helix</keyword>
<evidence type="ECO:0000313" key="3">
    <source>
        <dbReference type="Proteomes" id="UP000019681"/>
    </source>
</evidence>
<sequence length="97" mass="10584">MPLKFDTTVVVYLGVIILLLIIISIIKSKNNPIALIIKGGFKIIIGGIVICSINWLMNILGVKISFPLNPATAAMVGFLNVPGFILMVMIKYLIFPL</sequence>
<dbReference type="OrthoDB" id="1699162at2"/>
<evidence type="ECO:0000313" key="2">
    <source>
        <dbReference type="EMBL" id="EYE88072.1"/>
    </source>
</evidence>
<evidence type="ECO:0008006" key="4">
    <source>
        <dbReference type="Google" id="ProtNLM"/>
    </source>
</evidence>
<protein>
    <recommendedName>
        <fullName evidence="4">SigmaK-factor processing regulatory BofA</fullName>
    </recommendedName>
</protein>
<dbReference type="InterPro" id="IPR010001">
    <property type="entry name" value="BofA"/>
</dbReference>